<sequence>MHIRFSVECSGVEMIARPRYRLIYLIVLVLATWAVGVPMAPELLVIGW</sequence>
<name>A0A1H0SEU2_9PSEU</name>
<feature type="transmembrane region" description="Helical" evidence="1">
    <location>
        <begin position="21"/>
        <end position="40"/>
    </location>
</feature>
<dbReference type="RefSeq" id="WP_176959889.1">
    <property type="nucleotide sequence ID" value="NZ_FNIX01000008.1"/>
</dbReference>
<dbReference type="Proteomes" id="UP000199691">
    <property type="component" value="Unassembled WGS sequence"/>
</dbReference>
<accession>A0A1H0SEU2</accession>
<reference evidence="3" key="1">
    <citation type="submission" date="2016-10" db="EMBL/GenBank/DDBJ databases">
        <authorList>
            <person name="Varghese N."/>
            <person name="Submissions S."/>
        </authorList>
    </citation>
    <scope>NUCLEOTIDE SEQUENCE [LARGE SCALE GENOMIC DNA]</scope>
    <source>
        <strain evidence="3">CGMCC 4.6609</strain>
    </source>
</reference>
<evidence type="ECO:0000313" key="2">
    <source>
        <dbReference type="EMBL" id="SDP40195.1"/>
    </source>
</evidence>
<evidence type="ECO:0000313" key="3">
    <source>
        <dbReference type="Proteomes" id="UP000199691"/>
    </source>
</evidence>
<keyword evidence="3" id="KW-1185">Reference proteome</keyword>
<keyword evidence="1" id="KW-1133">Transmembrane helix</keyword>
<proteinExistence type="predicted"/>
<organism evidence="2 3">
    <name type="scientific">Lentzea jiangxiensis</name>
    <dbReference type="NCBI Taxonomy" id="641025"/>
    <lineage>
        <taxon>Bacteria</taxon>
        <taxon>Bacillati</taxon>
        <taxon>Actinomycetota</taxon>
        <taxon>Actinomycetes</taxon>
        <taxon>Pseudonocardiales</taxon>
        <taxon>Pseudonocardiaceae</taxon>
        <taxon>Lentzea</taxon>
    </lineage>
</organism>
<gene>
    <name evidence="2" type="ORF">SAMN05421507_10831</name>
</gene>
<keyword evidence="1" id="KW-0812">Transmembrane</keyword>
<protein>
    <submittedName>
        <fullName evidence="2">Uncharacterized protein</fullName>
    </submittedName>
</protein>
<evidence type="ECO:0000256" key="1">
    <source>
        <dbReference type="SAM" id="Phobius"/>
    </source>
</evidence>
<keyword evidence="1" id="KW-0472">Membrane</keyword>
<dbReference type="AlphaFoldDB" id="A0A1H0SEU2"/>
<dbReference type="EMBL" id="FNIX01000008">
    <property type="protein sequence ID" value="SDP40195.1"/>
    <property type="molecule type" value="Genomic_DNA"/>
</dbReference>